<sequence length="124" mass="14083">MEEERHREGVKAVLELKKKLKKEAAVEKGGVGASKGKEDEDDAFLSLKGDVVEEKDVLKAVSKKKEKSLDDFLNDEEEEDDSKSASTSKTKTKYGEAALMKFEKQKKELLEKQKLAYEKAFRKK</sequence>
<reference evidence="2 3" key="1">
    <citation type="submission" date="2011-10" db="EMBL/GenBank/DDBJ databases">
        <authorList>
            <person name="Genoscope - CEA"/>
        </authorList>
    </citation>
    <scope>NUCLEOTIDE SEQUENCE [LARGE SCALE GENOMIC DNA]</scope>
    <source>
        <strain evidence="2 3">RCC 1105</strain>
    </source>
</reference>
<protein>
    <submittedName>
        <fullName evidence="2">Uncharacterized protein</fullName>
    </submittedName>
</protein>
<dbReference type="KEGG" id="bpg:Bathy14g00520"/>
<keyword evidence="3" id="KW-1185">Reference proteome</keyword>
<proteinExistence type="predicted"/>
<dbReference type="AlphaFoldDB" id="K8F4F1"/>
<dbReference type="EMBL" id="FO082265">
    <property type="protein sequence ID" value="CCO19705.1"/>
    <property type="molecule type" value="Genomic_DNA"/>
</dbReference>
<name>K8F4F1_9CHLO</name>
<evidence type="ECO:0000313" key="2">
    <source>
        <dbReference type="EMBL" id="CCO19705.1"/>
    </source>
</evidence>
<dbReference type="Proteomes" id="UP000198341">
    <property type="component" value="Chromosome 14"/>
</dbReference>
<accession>K8F4F1</accession>
<evidence type="ECO:0000313" key="3">
    <source>
        <dbReference type="Proteomes" id="UP000198341"/>
    </source>
</evidence>
<feature type="region of interest" description="Disordered" evidence="1">
    <location>
        <begin position="64"/>
        <end position="91"/>
    </location>
</feature>
<evidence type="ECO:0000256" key="1">
    <source>
        <dbReference type="SAM" id="MobiDB-lite"/>
    </source>
</evidence>
<dbReference type="RefSeq" id="XP_007509248.1">
    <property type="nucleotide sequence ID" value="XM_007509186.1"/>
</dbReference>
<organism evidence="2 3">
    <name type="scientific">Bathycoccus prasinos</name>
    <dbReference type="NCBI Taxonomy" id="41875"/>
    <lineage>
        <taxon>Eukaryota</taxon>
        <taxon>Viridiplantae</taxon>
        <taxon>Chlorophyta</taxon>
        <taxon>Mamiellophyceae</taxon>
        <taxon>Mamiellales</taxon>
        <taxon>Bathycoccaceae</taxon>
        <taxon>Bathycoccus</taxon>
    </lineage>
</organism>
<feature type="compositionally biased region" description="Acidic residues" evidence="1">
    <location>
        <begin position="72"/>
        <end position="81"/>
    </location>
</feature>
<gene>
    <name evidence="2" type="ordered locus">Bathy14g00520</name>
</gene>
<dbReference type="GeneID" id="19011755"/>